<dbReference type="Gene3D" id="3.30.70.270">
    <property type="match status" value="1"/>
</dbReference>
<dbReference type="GO" id="GO:0003964">
    <property type="term" value="F:RNA-directed DNA polymerase activity"/>
    <property type="evidence" value="ECO:0007669"/>
    <property type="project" value="UniProtKB-KW"/>
</dbReference>
<dbReference type="SUPFAM" id="SSF56672">
    <property type="entry name" value="DNA/RNA polymerases"/>
    <property type="match status" value="1"/>
</dbReference>
<dbReference type="InterPro" id="IPR012337">
    <property type="entry name" value="RNaseH-like_sf"/>
</dbReference>
<evidence type="ECO:0000259" key="1">
    <source>
        <dbReference type="Pfam" id="PF17919"/>
    </source>
</evidence>
<evidence type="ECO:0000313" key="3">
    <source>
        <dbReference type="Proteomes" id="UP001151760"/>
    </source>
</evidence>
<dbReference type="InterPro" id="IPR043128">
    <property type="entry name" value="Rev_trsase/Diguanyl_cyclase"/>
</dbReference>
<dbReference type="Gene3D" id="3.30.420.10">
    <property type="entry name" value="Ribonuclease H-like superfamily/Ribonuclease H"/>
    <property type="match status" value="1"/>
</dbReference>
<dbReference type="Pfam" id="PF17919">
    <property type="entry name" value="RT_RNaseH_2"/>
    <property type="match status" value="1"/>
</dbReference>
<dbReference type="PANTHER" id="PTHR34072">
    <property type="entry name" value="ENZYMATIC POLYPROTEIN-RELATED"/>
    <property type="match status" value="1"/>
</dbReference>
<dbReference type="InterPro" id="IPR043502">
    <property type="entry name" value="DNA/RNA_pol_sf"/>
</dbReference>
<feature type="domain" description="Reverse transcriptase/retrotransposon-derived protein RNase H-like" evidence="1">
    <location>
        <begin position="56"/>
        <end position="98"/>
    </location>
</feature>
<keyword evidence="2" id="KW-0808">Transferase</keyword>
<keyword evidence="2" id="KW-0695">RNA-directed DNA polymerase</keyword>
<accession>A0ABQ5CKK7</accession>
<dbReference type="InterPro" id="IPR041577">
    <property type="entry name" value="RT_RNaseH_2"/>
</dbReference>
<comment type="caution">
    <text evidence="2">The sequence shown here is derived from an EMBL/GenBank/DDBJ whole genome shotgun (WGS) entry which is preliminary data.</text>
</comment>
<reference evidence="2" key="1">
    <citation type="journal article" date="2022" name="Int. J. Mol. Sci.">
        <title>Draft Genome of Tanacetum Coccineum: Genomic Comparison of Closely Related Tanacetum-Family Plants.</title>
        <authorList>
            <person name="Yamashiro T."/>
            <person name="Shiraishi A."/>
            <person name="Nakayama K."/>
            <person name="Satake H."/>
        </authorList>
    </citation>
    <scope>NUCLEOTIDE SEQUENCE</scope>
</reference>
<dbReference type="Proteomes" id="UP001151760">
    <property type="component" value="Unassembled WGS sequence"/>
</dbReference>
<name>A0ABQ5CKK7_9ASTR</name>
<keyword evidence="2" id="KW-0548">Nucleotidyltransferase</keyword>
<dbReference type="PANTHER" id="PTHR34072:SF52">
    <property type="entry name" value="RIBONUCLEASE H"/>
    <property type="match status" value="1"/>
</dbReference>
<organism evidence="2 3">
    <name type="scientific">Tanacetum coccineum</name>
    <dbReference type="NCBI Taxonomy" id="301880"/>
    <lineage>
        <taxon>Eukaryota</taxon>
        <taxon>Viridiplantae</taxon>
        <taxon>Streptophyta</taxon>
        <taxon>Embryophyta</taxon>
        <taxon>Tracheophyta</taxon>
        <taxon>Spermatophyta</taxon>
        <taxon>Magnoliopsida</taxon>
        <taxon>eudicotyledons</taxon>
        <taxon>Gunneridae</taxon>
        <taxon>Pentapetalae</taxon>
        <taxon>asterids</taxon>
        <taxon>campanulids</taxon>
        <taxon>Asterales</taxon>
        <taxon>Asteraceae</taxon>
        <taxon>Asteroideae</taxon>
        <taxon>Anthemideae</taxon>
        <taxon>Anthemidinae</taxon>
        <taxon>Tanacetum</taxon>
    </lineage>
</organism>
<dbReference type="SUPFAM" id="SSF53098">
    <property type="entry name" value="Ribonuclease H-like"/>
    <property type="match status" value="1"/>
</dbReference>
<dbReference type="InterPro" id="IPR036397">
    <property type="entry name" value="RNaseH_sf"/>
</dbReference>
<reference evidence="2" key="2">
    <citation type="submission" date="2022-01" db="EMBL/GenBank/DDBJ databases">
        <authorList>
            <person name="Yamashiro T."/>
            <person name="Shiraishi A."/>
            <person name="Satake H."/>
            <person name="Nakayama K."/>
        </authorList>
    </citation>
    <scope>NUCLEOTIDE SEQUENCE</scope>
</reference>
<proteinExistence type="predicted"/>
<evidence type="ECO:0000313" key="2">
    <source>
        <dbReference type="EMBL" id="GJT27606.1"/>
    </source>
</evidence>
<dbReference type="EMBL" id="BQNB010014391">
    <property type="protein sequence ID" value="GJT27606.1"/>
    <property type="molecule type" value="Genomic_DNA"/>
</dbReference>
<protein>
    <submittedName>
        <fullName evidence="2">Reverse transcriptase domain-containing protein</fullName>
    </submittedName>
</protein>
<gene>
    <name evidence="2" type="ORF">Tco_0907881</name>
</gene>
<keyword evidence="3" id="KW-1185">Reference proteome</keyword>
<sequence>MTMASFDQAHRHKEHWTKEEHEMHLGLILELLKKEKLYAKFSKCEFWLQENKTYVWGEEQEEAFQILKDKLCNAPVLALPDGPEDFIVYCDVSGLKYGQYGVSKGFDTAYWGFLGVVQAQIRRIFLDGYGVLVVKIIELFSDYDYEIHYHPGKVKVVADALSRKERIKPRRVRAINMTIQSSIKDRILATQNEAFEVIVDRLTKSAHFLRIRKDFKMDRLARLYISEIIAKHDVPISIISNCDSLFTSKFWQSMQEALGTSYHSSMRCVSFEALYRRKCRSPILWAEVGEGQLIGPEIV</sequence>